<protein>
    <submittedName>
        <fullName evidence="4">Azurin</fullName>
    </submittedName>
</protein>
<dbReference type="EMBL" id="CZQE01000352">
    <property type="protein sequence ID" value="CUS46261.1"/>
    <property type="molecule type" value="Genomic_DNA"/>
</dbReference>
<proteinExistence type="predicted"/>
<evidence type="ECO:0000259" key="3">
    <source>
        <dbReference type="Pfam" id="PF13473"/>
    </source>
</evidence>
<dbReference type="GO" id="GO:0046872">
    <property type="term" value="F:metal ion binding"/>
    <property type="evidence" value="ECO:0007669"/>
    <property type="project" value="UniProtKB-KW"/>
</dbReference>
<dbReference type="SUPFAM" id="SSF49503">
    <property type="entry name" value="Cupredoxins"/>
    <property type="match status" value="1"/>
</dbReference>
<organism evidence="4">
    <name type="scientific">hydrothermal vent metagenome</name>
    <dbReference type="NCBI Taxonomy" id="652676"/>
    <lineage>
        <taxon>unclassified sequences</taxon>
        <taxon>metagenomes</taxon>
        <taxon>ecological metagenomes</taxon>
    </lineage>
</organism>
<feature type="domain" description="EfeO-type cupredoxin-like" evidence="3">
    <location>
        <begin position="6"/>
        <end position="126"/>
    </location>
</feature>
<evidence type="ECO:0000256" key="2">
    <source>
        <dbReference type="ARBA" id="ARBA00023008"/>
    </source>
</evidence>
<evidence type="ECO:0000313" key="4">
    <source>
        <dbReference type="EMBL" id="CUS46261.1"/>
    </source>
</evidence>
<dbReference type="Pfam" id="PF13473">
    <property type="entry name" value="Cupredoxin_1"/>
    <property type="match status" value="1"/>
</dbReference>
<dbReference type="AlphaFoldDB" id="A0A160TNH7"/>
<dbReference type="Gene3D" id="2.60.40.420">
    <property type="entry name" value="Cupredoxins - blue copper proteins"/>
    <property type="match status" value="1"/>
</dbReference>
<dbReference type="PANTHER" id="PTHR38439">
    <property type="entry name" value="AURACYANIN-B"/>
    <property type="match status" value="1"/>
</dbReference>
<accession>A0A160TNH7</accession>
<sequence length="127" mass="13588">MTRVVLVALALLAFAGPAAAQSPERIEIDLSNFKFTPSTITLRHGQPYVLHFVNTAKGGHDFSAKAFFDAASMEARDRAVVAGGEIELRGGQTADVRLTAPAPGTYDVHCSHFMHSTFGMTGKIVVK</sequence>
<dbReference type="PANTHER" id="PTHR38439:SF3">
    <property type="entry name" value="COPPER-RESISTANT CUPROPROTEIN COPI"/>
    <property type="match status" value="1"/>
</dbReference>
<reference evidence="4" key="1">
    <citation type="submission" date="2015-10" db="EMBL/GenBank/DDBJ databases">
        <authorList>
            <person name="Gilbert D.G."/>
        </authorList>
    </citation>
    <scope>NUCLEOTIDE SEQUENCE</scope>
</reference>
<keyword evidence="2" id="KW-0186">Copper</keyword>
<name>A0A160TNH7_9ZZZZ</name>
<dbReference type="InterPro" id="IPR028096">
    <property type="entry name" value="EfeO_Cupredoxin"/>
</dbReference>
<evidence type="ECO:0000256" key="1">
    <source>
        <dbReference type="ARBA" id="ARBA00022723"/>
    </source>
</evidence>
<dbReference type="InterPro" id="IPR008972">
    <property type="entry name" value="Cupredoxin"/>
</dbReference>
<gene>
    <name evidence="4" type="ORF">MGWOODY_Smn950</name>
</gene>
<dbReference type="InterPro" id="IPR050845">
    <property type="entry name" value="Cu-binding_ET"/>
</dbReference>
<keyword evidence="1" id="KW-0479">Metal-binding</keyword>